<reference evidence="4" key="1">
    <citation type="submission" date="2025-08" db="UniProtKB">
        <authorList>
            <consortium name="RefSeq"/>
        </authorList>
    </citation>
    <scope>IDENTIFICATION</scope>
</reference>
<feature type="coiled-coil region" evidence="1">
    <location>
        <begin position="211"/>
        <end position="245"/>
    </location>
</feature>
<dbReference type="KEGG" id="nnu:104606882"/>
<keyword evidence="1" id="KW-0175">Coiled coil</keyword>
<evidence type="ECO:0000313" key="4">
    <source>
        <dbReference type="RefSeq" id="XP_010270597.1"/>
    </source>
</evidence>
<protein>
    <submittedName>
        <fullName evidence="4">Uncharacterized protein LOC104606882</fullName>
    </submittedName>
</protein>
<evidence type="ECO:0000313" key="3">
    <source>
        <dbReference type="Proteomes" id="UP000189703"/>
    </source>
</evidence>
<name>A0A1U8B3I2_NELNU</name>
<keyword evidence="3" id="KW-1185">Reference proteome</keyword>
<feature type="region of interest" description="Disordered" evidence="2">
    <location>
        <begin position="1"/>
        <end position="111"/>
    </location>
</feature>
<evidence type="ECO:0000256" key="1">
    <source>
        <dbReference type="SAM" id="Coils"/>
    </source>
</evidence>
<accession>A0A1U8B3I2</accession>
<proteinExistence type="predicted"/>
<dbReference type="AlphaFoldDB" id="A0A1U8B3I2"/>
<evidence type="ECO:0000256" key="2">
    <source>
        <dbReference type="SAM" id="MobiDB-lite"/>
    </source>
</evidence>
<dbReference type="InParanoid" id="A0A1U8B3I2"/>
<feature type="compositionally biased region" description="Low complexity" evidence="2">
    <location>
        <begin position="66"/>
        <end position="90"/>
    </location>
</feature>
<dbReference type="GeneID" id="104606882"/>
<feature type="compositionally biased region" description="Basic residues" evidence="2">
    <location>
        <begin position="1"/>
        <end position="11"/>
    </location>
</feature>
<sequence>MKKRKKQAAKKARIEPPSTPTPEPDLPQVLSSGPEHPQAPISEPELPNAPPVIDLEGDLPSQGPMVAAEPVVEPAGAAAEVPNPTEAAAEASEESAHHAAETTVSSLGSQEEEESILIPQCSLQKSKGAVYPAGVTDWADLTPGQLGARAATHAMVVNTAVHSLTLLQSDKYLKWALAAEESSRVAHTDLRATRCKIHQLEGGAAAQKSFIEVLLSEKEELARERDRLKAEVDGLRAGQEALKLEVESLKAGHEASQLEVQKL</sequence>
<dbReference type="RefSeq" id="XP_010270597.1">
    <property type="nucleotide sequence ID" value="XM_010272295.2"/>
</dbReference>
<gene>
    <name evidence="4" type="primary">LOC104606882</name>
</gene>
<dbReference type="Proteomes" id="UP000189703">
    <property type="component" value="Unplaced"/>
</dbReference>
<organism evidence="3 4">
    <name type="scientific">Nelumbo nucifera</name>
    <name type="common">Sacred lotus</name>
    <dbReference type="NCBI Taxonomy" id="4432"/>
    <lineage>
        <taxon>Eukaryota</taxon>
        <taxon>Viridiplantae</taxon>
        <taxon>Streptophyta</taxon>
        <taxon>Embryophyta</taxon>
        <taxon>Tracheophyta</taxon>
        <taxon>Spermatophyta</taxon>
        <taxon>Magnoliopsida</taxon>
        <taxon>Proteales</taxon>
        <taxon>Nelumbonaceae</taxon>
        <taxon>Nelumbo</taxon>
    </lineage>
</organism>